<feature type="compositionally biased region" description="Basic and acidic residues" evidence="1">
    <location>
        <begin position="44"/>
        <end position="55"/>
    </location>
</feature>
<feature type="non-terminal residue" evidence="2">
    <location>
        <position position="1"/>
    </location>
</feature>
<protein>
    <submittedName>
        <fullName evidence="2">Cell division protein</fullName>
    </submittedName>
</protein>
<feature type="compositionally biased region" description="Gly residues" evidence="1">
    <location>
        <begin position="248"/>
        <end position="259"/>
    </location>
</feature>
<sequence>EWVHDRVGHPGDAGPRHPGRLECVDGATPESAPGFPGRAHRAGGPRERGRTDLRRGGRAAAGGAGKAARPGCADRRAGADRGGGAGVRRGGPGGAAIDAACRQQAVRDRGHERSHPPVGDAARGPALQLIPGRRAAGQSHRRAERNRVLRVRRQDAGLRRRDQRLARVSGDAARGGPRTRVGPVRRRARRPARLHAAGAQCGVEPGVRAPECRQARLRAGRDPGSHGPAGGAAGPSADPGPFVRHPGGHGGRPDPGGDPGSHAEPRRPPGPPQRAAFRADARRGHGAGRRHGRRGHRRQRRGDPRRRTGRDRRRPGKALRHAGVARPGGGLGTRASPVQL</sequence>
<evidence type="ECO:0000256" key="1">
    <source>
        <dbReference type="SAM" id="MobiDB-lite"/>
    </source>
</evidence>
<gene>
    <name evidence="2" type="ORF">AVDCRST_MAG51-1821</name>
</gene>
<feature type="compositionally biased region" description="Low complexity" evidence="1">
    <location>
        <begin position="234"/>
        <end position="245"/>
    </location>
</feature>
<dbReference type="GO" id="GO:0051301">
    <property type="term" value="P:cell division"/>
    <property type="evidence" value="ECO:0007669"/>
    <property type="project" value="UniProtKB-KW"/>
</dbReference>
<keyword evidence="2" id="KW-0131">Cell cycle</keyword>
<feature type="compositionally biased region" description="Basic and acidic residues" evidence="1">
    <location>
        <begin position="210"/>
        <end position="224"/>
    </location>
</feature>
<feature type="compositionally biased region" description="Gly residues" evidence="1">
    <location>
        <begin position="80"/>
        <end position="94"/>
    </location>
</feature>
<reference evidence="2" key="1">
    <citation type="submission" date="2020-02" db="EMBL/GenBank/DDBJ databases">
        <authorList>
            <person name="Meier V. D."/>
        </authorList>
    </citation>
    <scope>NUCLEOTIDE SEQUENCE</scope>
    <source>
        <strain evidence="2">AVDCRST_MAG51</strain>
    </source>
</reference>
<feature type="compositionally biased region" description="Basic residues" evidence="1">
    <location>
        <begin position="307"/>
        <end position="320"/>
    </location>
</feature>
<accession>A0A6J4PLJ9</accession>
<feature type="compositionally biased region" description="Basic and acidic residues" evidence="1">
    <location>
        <begin position="105"/>
        <end position="115"/>
    </location>
</feature>
<feature type="compositionally biased region" description="Basic residues" evidence="1">
    <location>
        <begin position="139"/>
        <end position="151"/>
    </location>
</feature>
<feature type="compositionally biased region" description="Basic residues" evidence="1">
    <location>
        <begin position="183"/>
        <end position="193"/>
    </location>
</feature>
<organism evidence="2">
    <name type="scientific">uncultured Ramlibacter sp</name>
    <dbReference type="NCBI Taxonomy" id="260755"/>
    <lineage>
        <taxon>Bacteria</taxon>
        <taxon>Pseudomonadati</taxon>
        <taxon>Pseudomonadota</taxon>
        <taxon>Betaproteobacteria</taxon>
        <taxon>Burkholderiales</taxon>
        <taxon>Comamonadaceae</taxon>
        <taxon>Ramlibacter</taxon>
        <taxon>environmental samples</taxon>
    </lineage>
</organism>
<feature type="compositionally biased region" description="Basic and acidic residues" evidence="1">
    <location>
        <begin position="152"/>
        <end position="165"/>
    </location>
</feature>
<feature type="compositionally biased region" description="Basic residues" evidence="1">
    <location>
        <begin position="284"/>
        <end position="300"/>
    </location>
</feature>
<feature type="compositionally biased region" description="Low complexity" evidence="1">
    <location>
        <begin position="172"/>
        <end position="182"/>
    </location>
</feature>
<name>A0A6J4PLJ9_9BURK</name>
<feature type="non-terminal residue" evidence="2">
    <location>
        <position position="340"/>
    </location>
</feature>
<dbReference type="EMBL" id="CADCUX010000377">
    <property type="protein sequence ID" value="CAA9417456.1"/>
    <property type="molecule type" value="Genomic_DNA"/>
</dbReference>
<proteinExistence type="predicted"/>
<evidence type="ECO:0000313" key="2">
    <source>
        <dbReference type="EMBL" id="CAA9417456.1"/>
    </source>
</evidence>
<feature type="region of interest" description="Disordered" evidence="1">
    <location>
        <begin position="1"/>
        <end position="340"/>
    </location>
</feature>
<dbReference type="AlphaFoldDB" id="A0A6J4PLJ9"/>
<keyword evidence="2" id="KW-0132">Cell division</keyword>